<sequence length="573" mass="61464">MPASSSSAPPPYPGASPSPGTGNASAGSGSGAPRPLRAPPETPPLPGATTSEPKPAAVPATVGGLVDETMVVVEDVLDDEDEEEDVVDEDEDEDAARSGRPSPSSLSAHAPPFFPAHRLAGRSKFRRWEDNPGAGSFDDELASSAARSSYLDATRRALRATPPPPAGAPDAAQSAVEGTHPVPARGKRRRRCRTAAPNGRGTQPLNAARVPAQRRLGSQPTARVPVHQRLGPRRTAPVLDTSRRPHRRPNVRIPACRASSSSALPEEYINQTPPPRPAGARGLLLQLPRARPHRHSVSFPDPLPTLTGYRPSCQGMQECSFASRQPRPSPSVARRPSWSAFRARRPDGPARPRLSPECHAATGPTPTTLPCRVLRSTAPSSSPQQHHNSSRPVSPPPGVVDNCPKVEVYVVQRNVELAASRADPRVYAWLGAPLRASVSRTATLASLCKEAGKRCTLSLSSQWTVARRTSLIPGQPRLRTPRTPVSVRSLRHSERLAAKPREADSIKQAQCVLMQKLGVIARSPIVDSETVRKYKSTFQTPLSASKQEALQLLFGGDFDSLAMNFDMVEMDEV</sequence>
<comment type="caution">
    <text evidence="2">The sequence shown here is derived from an EMBL/GenBank/DDBJ whole genome shotgun (WGS) entry which is preliminary data.</text>
</comment>
<feature type="region of interest" description="Disordered" evidence="1">
    <location>
        <begin position="1"/>
        <end position="118"/>
    </location>
</feature>
<feature type="compositionally biased region" description="Low complexity" evidence="1">
    <location>
        <begin position="322"/>
        <end position="341"/>
    </location>
</feature>
<feature type="compositionally biased region" description="Pro residues" evidence="1">
    <location>
        <begin position="36"/>
        <end position="46"/>
    </location>
</feature>
<evidence type="ECO:0000313" key="2">
    <source>
        <dbReference type="EMBL" id="CAD6248491.1"/>
    </source>
</evidence>
<dbReference type="Proteomes" id="UP000604825">
    <property type="component" value="Unassembled WGS sequence"/>
</dbReference>
<organism evidence="2 3">
    <name type="scientific">Miscanthus lutarioriparius</name>
    <dbReference type="NCBI Taxonomy" id="422564"/>
    <lineage>
        <taxon>Eukaryota</taxon>
        <taxon>Viridiplantae</taxon>
        <taxon>Streptophyta</taxon>
        <taxon>Embryophyta</taxon>
        <taxon>Tracheophyta</taxon>
        <taxon>Spermatophyta</taxon>
        <taxon>Magnoliopsida</taxon>
        <taxon>Liliopsida</taxon>
        <taxon>Poales</taxon>
        <taxon>Poaceae</taxon>
        <taxon>PACMAD clade</taxon>
        <taxon>Panicoideae</taxon>
        <taxon>Andropogonodae</taxon>
        <taxon>Andropogoneae</taxon>
        <taxon>Saccharinae</taxon>
        <taxon>Miscanthus</taxon>
    </lineage>
</organism>
<evidence type="ECO:0000313" key="3">
    <source>
        <dbReference type="Proteomes" id="UP000604825"/>
    </source>
</evidence>
<feature type="region of interest" description="Disordered" evidence="1">
    <location>
        <begin position="153"/>
        <end position="399"/>
    </location>
</feature>
<feature type="compositionally biased region" description="Acidic residues" evidence="1">
    <location>
        <begin position="75"/>
        <end position="94"/>
    </location>
</feature>
<reference evidence="2" key="1">
    <citation type="submission" date="2020-10" db="EMBL/GenBank/DDBJ databases">
        <authorList>
            <person name="Han B."/>
            <person name="Lu T."/>
            <person name="Zhao Q."/>
            <person name="Huang X."/>
            <person name="Zhao Y."/>
        </authorList>
    </citation>
    <scope>NUCLEOTIDE SEQUENCE</scope>
</reference>
<feature type="compositionally biased region" description="Low complexity" evidence="1">
    <location>
        <begin position="379"/>
        <end position="392"/>
    </location>
</feature>
<feature type="region of interest" description="Disordered" evidence="1">
    <location>
        <begin position="124"/>
        <end position="143"/>
    </location>
</feature>
<dbReference type="EMBL" id="CAJGYO010000007">
    <property type="protein sequence ID" value="CAD6248491.1"/>
    <property type="molecule type" value="Genomic_DNA"/>
</dbReference>
<name>A0A811PSB8_9POAL</name>
<keyword evidence="3" id="KW-1185">Reference proteome</keyword>
<feature type="compositionally biased region" description="Low complexity" evidence="1">
    <location>
        <begin position="100"/>
        <end position="118"/>
    </location>
</feature>
<evidence type="ECO:0000256" key="1">
    <source>
        <dbReference type="SAM" id="MobiDB-lite"/>
    </source>
</evidence>
<proteinExistence type="predicted"/>
<feature type="compositionally biased region" description="Low complexity" evidence="1">
    <location>
        <begin position="17"/>
        <end position="35"/>
    </location>
</feature>
<protein>
    <submittedName>
        <fullName evidence="2">Uncharacterized protein</fullName>
    </submittedName>
</protein>
<gene>
    <name evidence="2" type="ORF">NCGR_LOCUS32619</name>
</gene>
<accession>A0A811PSB8</accession>
<feature type="compositionally biased region" description="Basic and acidic residues" evidence="1">
    <location>
        <begin position="344"/>
        <end position="356"/>
    </location>
</feature>
<dbReference type="AlphaFoldDB" id="A0A811PSB8"/>